<evidence type="ECO:0000313" key="3">
    <source>
        <dbReference type="Proteomes" id="UP000515135"/>
    </source>
</evidence>
<feature type="domain" description="Protein-PII uridylyltransferase N-terminal" evidence="2">
    <location>
        <begin position="251"/>
        <end position="337"/>
    </location>
</feature>
<dbReference type="Pfam" id="PF13374">
    <property type="entry name" value="TPR_10"/>
    <property type="match status" value="3"/>
</dbReference>
<dbReference type="InterPro" id="IPR011990">
    <property type="entry name" value="TPR-like_helical_dom_sf"/>
</dbReference>
<keyword evidence="1" id="KW-0802">TPR repeat</keyword>
<reference evidence="4" key="1">
    <citation type="submission" date="2025-08" db="UniProtKB">
        <authorList>
            <consortium name="RefSeq"/>
        </authorList>
    </citation>
    <scope>IDENTIFICATION</scope>
    <source>
        <tissue evidence="4">Gonad</tissue>
    </source>
</reference>
<dbReference type="PROSITE" id="PS50005">
    <property type="entry name" value="TPR"/>
    <property type="match status" value="6"/>
</dbReference>
<dbReference type="Gene3D" id="1.25.40.10">
    <property type="entry name" value="Tetratricopeptide repeat domain"/>
    <property type="match status" value="6"/>
</dbReference>
<dbReference type="PANTHER" id="PTHR19959:SF119">
    <property type="entry name" value="FUNGAL LIPASE-LIKE DOMAIN-CONTAINING PROTEIN"/>
    <property type="match status" value="1"/>
</dbReference>
<evidence type="ECO:0000313" key="4">
    <source>
        <dbReference type="RefSeq" id="XP_019627811.1"/>
    </source>
</evidence>
<feature type="repeat" description="TPR" evidence="1">
    <location>
        <begin position="1024"/>
        <end position="1057"/>
    </location>
</feature>
<dbReference type="GO" id="GO:0008773">
    <property type="term" value="F:[protein-PII] uridylyltransferase activity"/>
    <property type="evidence" value="ECO:0007669"/>
    <property type="project" value="InterPro"/>
</dbReference>
<dbReference type="Pfam" id="PF13424">
    <property type="entry name" value="TPR_12"/>
    <property type="match status" value="4"/>
</dbReference>
<dbReference type="KEGG" id="bbel:109472476"/>
<dbReference type="InterPro" id="IPR005105">
    <property type="entry name" value="GlnD_Uridyltrans_N"/>
</dbReference>
<feature type="repeat" description="TPR" evidence="1">
    <location>
        <begin position="1156"/>
        <end position="1189"/>
    </location>
</feature>
<feature type="repeat" description="TPR" evidence="1">
    <location>
        <begin position="936"/>
        <end position="969"/>
    </location>
</feature>
<gene>
    <name evidence="4" type="primary">LOC109472476</name>
</gene>
<dbReference type="PANTHER" id="PTHR19959">
    <property type="entry name" value="KINESIN LIGHT CHAIN"/>
    <property type="match status" value="1"/>
</dbReference>
<sequence>MELWDWVVTKTATIQKGLLSLIYGQNQEKESSQDMSRWEARRSQDGNTMTTGIFYDRPFMLSEPGTANIATGRIEAEGERFKKSQYTGRLKEGDSSLVRANLDSAEQHFAAALKMVHVRDPSIQEYQREVEPLCKLGDVYSKRGQQTGDGGDFVKAAALYNAAIARSKDQVRNGNIATVIKEVERSFLERIIGINDNISEDDTKTCIHKKQLKEMRDQIKLEMETIDQQLDPYVHDEDDPCVKEIEAKRAQAVRQLFEKIAKQRKKFISLLVEECIGLMGPPPCKYALMGLGSQATGLVTPYSDLEFAILVERESEECLTYFRNLTHYLHLKVVNLGETILPAMGIKSLNDFYAENPLDDWYYDSVTPRGFAFDGSMPKASKTPLGLQRSMVGKPSELICTPENMASKLQNDVTLYLKEDYNLATILRNPCLLAGEQGLLDRYMRITMNVLQADGGKMAQRLAQDILAKNINSYNDKGLISLSRVDVKKELYRFPAAAVDCLALFACIRPTTVWKSIDELEKQKVISTNNAHHLTVLTSISAELRLRTYIANGGQRETLSPFPSLETALYERKSYLQSNNDHEAQTSTVTPVFHLPNKRQLFRYYYTAVPLVTLLYRRFGKNPFLDPLSDLYDSSPATQGMMYSQLCKFDLAIICYSKALKNAEHQINKLHLLIDLGNTWIRVGDNKKAISCIEKALQMPCRAIFGQSTVHAGIAYSNSTLGELLDKLAHDTNATRHVEQLLKVQAGIGKSLDIKHIGIYPLHILGDAWSSLGDHRKAIGYNEQALQICRNMSGETSDSQYIGVAVLNSLASAWERLGDYEKSTSYRDEELEIIKDLYGQKGAHPCMSTLLHNAGMVLSRSGELQKSIRYLEQALQMDKRYYGQSTAHPEIANALRDTGSVWSDLGDYRKAISYYEQALQMWDNIYGPTKAQSDITSTLNNLGFACNELGDHRKALRCYEQAMQINMSLYGQETANVYIAESLNMLGQAWTFLGDHIKACSYHERALQMYRSVYGESTAHSAIAQALGALGLVWHNLGDYEKEISFYEQALQMYKGVLGQNKAHSGIAFVLNKMGNAWSSLGNYEKGLDYHEQALQMCRSIYGQSAERPAIACILNSIGMTWHDLGNYRKGLDYHEQALQVCRSIYGKSKAHPDIARLLNNLGLAWHHLGDYEKEISFYEQALQMCKSLYGQDKAHTDIADALNRLGKAWRSLDDHRKGLDYHRQALQMYKIIYGQSTAHPYIADSLVKIGDAWHLLGDQRKAISYFEQGLQMYKRIHGRDTAHLDVARIIDRIGHVLTCQGNHRRAVRYHEQTLRILKNHFGESTPHPSIIDSLIKVGEAWSHLGNEKEAMSYFPQVLHMCRALYGCPGDSELSDIVHLLKHLDSHKYKYTFI</sequence>
<organism evidence="3 4">
    <name type="scientific">Branchiostoma belcheri</name>
    <name type="common">Amphioxus</name>
    <dbReference type="NCBI Taxonomy" id="7741"/>
    <lineage>
        <taxon>Eukaryota</taxon>
        <taxon>Metazoa</taxon>
        <taxon>Chordata</taxon>
        <taxon>Cephalochordata</taxon>
        <taxon>Leptocardii</taxon>
        <taxon>Amphioxiformes</taxon>
        <taxon>Branchiostomatidae</taxon>
        <taxon>Branchiostoma</taxon>
    </lineage>
</organism>
<dbReference type="Proteomes" id="UP000515135">
    <property type="component" value="Unplaced"/>
</dbReference>
<keyword evidence="3" id="KW-1185">Reference proteome</keyword>
<dbReference type="InterPro" id="IPR019734">
    <property type="entry name" value="TPR_rpt"/>
</dbReference>
<dbReference type="RefSeq" id="XP_019627811.1">
    <property type="nucleotide sequence ID" value="XM_019772252.1"/>
</dbReference>
<feature type="repeat" description="TPR" evidence="1">
    <location>
        <begin position="848"/>
        <end position="881"/>
    </location>
</feature>
<evidence type="ECO:0000259" key="2">
    <source>
        <dbReference type="Pfam" id="PF03445"/>
    </source>
</evidence>
<protein>
    <submittedName>
        <fullName evidence="4">Uncharacterized protein LOC109472476</fullName>
    </submittedName>
</protein>
<dbReference type="SUPFAM" id="SSF48452">
    <property type="entry name" value="TPR-like"/>
    <property type="match status" value="3"/>
</dbReference>
<feature type="repeat" description="TPR" evidence="1">
    <location>
        <begin position="1244"/>
        <end position="1277"/>
    </location>
</feature>
<dbReference type="SMART" id="SM00028">
    <property type="entry name" value="TPR"/>
    <property type="match status" value="17"/>
</dbReference>
<name>A0A6P4ZDS5_BRABE</name>
<dbReference type="PROSITE" id="PS50293">
    <property type="entry name" value="TPR_REGION"/>
    <property type="match status" value="1"/>
</dbReference>
<evidence type="ECO:0000256" key="1">
    <source>
        <dbReference type="PROSITE-ProRule" id="PRU00339"/>
    </source>
</evidence>
<dbReference type="OrthoDB" id="626167at2759"/>
<feature type="repeat" description="TPR" evidence="1">
    <location>
        <begin position="892"/>
        <end position="925"/>
    </location>
</feature>
<accession>A0A6P4ZDS5</accession>
<dbReference type="GeneID" id="109472476"/>
<dbReference type="Pfam" id="PF03445">
    <property type="entry name" value="DUF294"/>
    <property type="match status" value="1"/>
</dbReference>
<proteinExistence type="predicted"/>